<dbReference type="PANTHER" id="PTHR31210">
    <property type="entry name" value="OS06G0731900 PROTEIN"/>
    <property type="match status" value="1"/>
</dbReference>
<dbReference type="InterPro" id="IPR007877">
    <property type="entry name" value="DUF707"/>
</dbReference>
<proteinExistence type="predicted"/>
<dbReference type="AlphaFoldDB" id="A0A2N9I0K0"/>
<protein>
    <submittedName>
        <fullName evidence="2">Uncharacterized protein</fullName>
    </submittedName>
</protein>
<feature type="region of interest" description="Disordered" evidence="1">
    <location>
        <begin position="306"/>
        <end position="331"/>
    </location>
</feature>
<dbReference type="PANTHER" id="PTHR31210:SF8">
    <property type="entry name" value="DUF707 DOMAIN-CONTAINING PROTEIN"/>
    <property type="match status" value="1"/>
</dbReference>
<dbReference type="EMBL" id="OIVN01004445">
    <property type="protein sequence ID" value="SPD17381.1"/>
    <property type="molecule type" value="Genomic_DNA"/>
</dbReference>
<sequence>MNLLAIAAGIKQKESVNKIVNKFLSSDFVMMLFHYDGIVDDWRDLDWSYRAIHVSAVNQTKWWFAKRFLHPDIVSEYAYIFLWDEDLGVENFNVGRYLRIIKEEGLEISQPALDPNTSEVHHHLTARDSRSKSEFLSIGSSNMRSMLWGIALVNRKINKLIGGGRKCDENSTDPPCTGWVEMMAPVFSRASWRCAWHMIQNDLVHAWGLDFQLGYCAQGDRTQNIGIVDSEYIIHYGLPTLGGSVANKALSLWDPRVLFPQACPGESSPASTHKARPPCVEPMTLKFYTWGTRFVGASGGGLARASLGEQNPWIPQRQSLEGASPKEDNIE</sequence>
<reference evidence="2" key="1">
    <citation type="submission" date="2018-02" db="EMBL/GenBank/DDBJ databases">
        <authorList>
            <person name="Cohen D.B."/>
            <person name="Kent A.D."/>
        </authorList>
    </citation>
    <scope>NUCLEOTIDE SEQUENCE</scope>
</reference>
<evidence type="ECO:0000313" key="2">
    <source>
        <dbReference type="EMBL" id="SPD17381.1"/>
    </source>
</evidence>
<gene>
    <name evidence="2" type="ORF">FSB_LOCUS45263</name>
</gene>
<accession>A0A2N9I0K0</accession>
<evidence type="ECO:0000256" key="1">
    <source>
        <dbReference type="SAM" id="MobiDB-lite"/>
    </source>
</evidence>
<organism evidence="2">
    <name type="scientific">Fagus sylvatica</name>
    <name type="common">Beechnut</name>
    <dbReference type="NCBI Taxonomy" id="28930"/>
    <lineage>
        <taxon>Eukaryota</taxon>
        <taxon>Viridiplantae</taxon>
        <taxon>Streptophyta</taxon>
        <taxon>Embryophyta</taxon>
        <taxon>Tracheophyta</taxon>
        <taxon>Spermatophyta</taxon>
        <taxon>Magnoliopsida</taxon>
        <taxon>eudicotyledons</taxon>
        <taxon>Gunneridae</taxon>
        <taxon>Pentapetalae</taxon>
        <taxon>rosids</taxon>
        <taxon>fabids</taxon>
        <taxon>Fagales</taxon>
        <taxon>Fagaceae</taxon>
        <taxon>Fagus</taxon>
    </lineage>
</organism>
<name>A0A2N9I0K0_FAGSY</name>
<dbReference type="Pfam" id="PF05212">
    <property type="entry name" value="DUF707"/>
    <property type="match status" value="1"/>
</dbReference>